<dbReference type="Proteomes" id="UP000052258">
    <property type="component" value="Unassembled WGS sequence"/>
</dbReference>
<keyword evidence="5" id="KW-1185">Reference proteome</keyword>
<sequence>MLKVGLVGLGFMGHAHLQNYIRLMDEGFPIQLVAICDVDKTKHNGAQVEGNLDIQEKQIDFSKFQFYSSMEEMVEKEKLDYVDLCLPTYLHAPVAILAMSLGLHVFCEKPMAISSKACDEMIQASQKYGRQLMIGQTLRFFPSYQYVKEAIQSERYGKVVSASFFRGGATPKWSFENWLLQKDKSGGCLLDQHIHDVDTINWLFGKPAAVSTTGKVIFDGSGYDIVSSNYHYEDGKVVNAQDDWTINGDFGFEMSYRINFESGTIILEKGILTDYPEEGAKFQPDINQEDGYYLEIKYFAEAILNQTSPNLTVPLESTRETIFIAEHEQASADLNGEKIPL</sequence>
<dbReference type="InterPro" id="IPR000683">
    <property type="entry name" value="Gfo/Idh/MocA-like_OxRdtase_N"/>
</dbReference>
<dbReference type="SUPFAM" id="SSF51735">
    <property type="entry name" value="NAD(P)-binding Rossmann-fold domains"/>
    <property type="match status" value="1"/>
</dbReference>
<evidence type="ECO:0000313" key="5">
    <source>
        <dbReference type="Proteomes" id="UP000052258"/>
    </source>
</evidence>
<dbReference type="InterPro" id="IPR036291">
    <property type="entry name" value="NAD(P)-bd_dom_sf"/>
</dbReference>
<reference evidence="4 5" key="1">
    <citation type="journal article" date="2015" name="Genome Biol. Evol.">
        <title>Comparative Genomics of Listeria Sensu Lato: Genus-Wide Differences in Evolutionary Dynamics and the Progressive Gain of Complex, Potentially Pathogenicity-Related Traits through Lateral Gene Transfer.</title>
        <authorList>
            <person name="Chiara M."/>
            <person name="Caruso M."/>
            <person name="D'Erchia A.M."/>
            <person name="Manzari C."/>
            <person name="Fraccalvieri R."/>
            <person name="Goffredo E."/>
            <person name="Latorre L."/>
            <person name="Miccolupo A."/>
            <person name="Padalino I."/>
            <person name="Santagada G."/>
            <person name="Chiocco D."/>
            <person name="Pesole G."/>
            <person name="Horner D.S."/>
            <person name="Parisi A."/>
        </authorList>
    </citation>
    <scope>NUCLEOTIDE SEQUENCE [LARGE SCALE GENOMIC DNA]</scope>
    <source>
        <strain evidence="4 5">1991</strain>
    </source>
</reference>
<dbReference type="InterPro" id="IPR050463">
    <property type="entry name" value="Gfo/Idh/MocA_oxidrdct_glycsds"/>
</dbReference>
<dbReference type="PATRIC" id="fig|1430899.3.peg.2198"/>
<evidence type="ECO:0000259" key="3">
    <source>
        <dbReference type="Pfam" id="PF22725"/>
    </source>
</evidence>
<dbReference type="GO" id="GO:0016491">
    <property type="term" value="F:oxidoreductase activity"/>
    <property type="evidence" value="ECO:0007669"/>
    <property type="project" value="UniProtKB-KW"/>
</dbReference>
<keyword evidence="1" id="KW-0560">Oxidoreductase</keyword>
<evidence type="ECO:0000256" key="1">
    <source>
        <dbReference type="ARBA" id="ARBA00023002"/>
    </source>
</evidence>
<gene>
    <name evidence="4" type="ORF">X560_2149</name>
</gene>
<dbReference type="Gene3D" id="3.30.360.10">
    <property type="entry name" value="Dihydrodipicolinate Reductase, domain 2"/>
    <property type="match status" value="1"/>
</dbReference>
<dbReference type="Gene3D" id="3.40.50.720">
    <property type="entry name" value="NAD(P)-binding Rossmann-like Domain"/>
    <property type="match status" value="1"/>
</dbReference>
<dbReference type="RefSeq" id="WP_007475335.1">
    <property type="nucleotide sequence ID" value="NZ_KQ130619.1"/>
</dbReference>
<feature type="domain" description="GFO/IDH/MocA-like oxidoreductase" evidence="3">
    <location>
        <begin position="144"/>
        <end position="265"/>
    </location>
</feature>
<dbReference type="SUPFAM" id="SSF55347">
    <property type="entry name" value="Glyceraldehyde-3-phosphate dehydrogenase-like, C-terminal domain"/>
    <property type="match status" value="1"/>
</dbReference>
<proteinExistence type="predicted"/>
<dbReference type="Pfam" id="PF22725">
    <property type="entry name" value="GFO_IDH_MocA_C3"/>
    <property type="match status" value="1"/>
</dbReference>
<accession>A0A0J8GBX1</accession>
<protein>
    <submittedName>
        <fullName evidence="4">Oxidoreductase</fullName>
    </submittedName>
</protein>
<organism evidence="4 5">
    <name type="scientific">Listeria fleischmannii 1991</name>
    <dbReference type="NCBI Taxonomy" id="1430899"/>
    <lineage>
        <taxon>Bacteria</taxon>
        <taxon>Bacillati</taxon>
        <taxon>Bacillota</taxon>
        <taxon>Bacilli</taxon>
        <taxon>Bacillales</taxon>
        <taxon>Listeriaceae</taxon>
        <taxon>Listeria</taxon>
    </lineage>
</organism>
<dbReference type="Pfam" id="PF01408">
    <property type="entry name" value="GFO_IDH_MocA"/>
    <property type="match status" value="1"/>
</dbReference>
<comment type="caution">
    <text evidence="4">The sequence shown here is derived from an EMBL/GenBank/DDBJ whole genome shotgun (WGS) entry which is preliminary data.</text>
</comment>
<dbReference type="PANTHER" id="PTHR43818:SF11">
    <property type="entry name" value="BCDNA.GH03377"/>
    <property type="match status" value="1"/>
</dbReference>
<dbReference type="GO" id="GO:0000166">
    <property type="term" value="F:nucleotide binding"/>
    <property type="evidence" value="ECO:0007669"/>
    <property type="project" value="InterPro"/>
</dbReference>
<feature type="domain" description="Gfo/Idh/MocA-like oxidoreductase N-terminal" evidence="2">
    <location>
        <begin position="2"/>
        <end position="135"/>
    </location>
</feature>
<evidence type="ECO:0000313" key="4">
    <source>
        <dbReference type="EMBL" id="KMT58323.1"/>
    </source>
</evidence>
<dbReference type="OrthoDB" id="9815825at2"/>
<dbReference type="EMBL" id="AZHO01000030">
    <property type="protein sequence ID" value="KMT58323.1"/>
    <property type="molecule type" value="Genomic_DNA"/>
</dbReference>
<dbReference type="InterPro" id="IPR055170">
    <property type="entry name" value="GFO_IDH_MocA-like_dom"/>
</dbReference>
<dbReference type="AlphaFoldDB" id="A0A0J8GBX1"/>
<name>A0A0J8GBX1_9LIST</name>
<dbReference type="PANTHER" id="PTHR43818">
    <property type="entry name" value="BCDNA.GH03377"/>
    <property type="match status" value="1"/>
</dbReference>
<evidence type="ECO:0000259" key="2">
    <source>
        <dbReference type="Pfam" id="PF01408"/>
    </source>
</evidence>